<proteinExistence type="predicted"/>
<evidence type="ECO:0000313" key="2">
    <source>
        <dbReference type="Proteomes" id="UP001244341"/>
    </source>
</evidence>
<dbReference type="Proteomes" id="UP001244341">
    <property type="component" value="Chromosome 5b"/>
</dbReference>
<dbReference type="EMBL" id="CP126212">
    <property type="protein sequence ID" value="WIA14184.1"/>
    <property type="molecule type" value="Genomic_DNA"/>
</dbReference>
<evidence type="ECO:0000313" key="1">
    <source>
        <dbReference type="EMBL" id="WIA14184.1"/>
    </source>
</evidence>
<keyword evidence="2" id="KW-1185">Reference proteome</keyword>
<name>A0ABY8TYG4_TETOB</name>
<accession>A0ABY8TYG4</accession>
<organism evidence="1 2">
    <name type="scientific">Tetradesmus obliquus</name>
    <name type="common">Green alga</name>
    <name type="synonym">Acutodesmus obliquus</name>
    <dbReference type="NCBI Taxonomy" id="3088"/>
    <lineage>
        <taxon>Eukaryota</taxon>
        <taxon>Viridiplantae</taxon>
        <taxon>Chlorophyta</taxon>
        <taxon>core chlorophytes</taxon>
        <taxon>Chlorophyceae</taxon>
        <taxon>CS clade</taxon>
        <taxon>Sphaeropleales</taxon>
        <taxon>Scenedesmaceae</taxon>
        <taxon>Tetradesmus</taxon>
    </lineage>
</organism>
<reference evidence="1 2" key="1">
    <citation type="submission" date="2023-05" db="EMBL/GenBank/DDBJ databases">
        <title>A 100% complete, gapless, phased diploid assembly of the Scenedesmus obliquus UTEX 3031 genome.</title>
        <authorList>
            <person name="Biondi T.C."/>
            <person name="Hanschen E.R."/>
            <person name="Kwon T."/>
            <person name="Eng W."/>
            <person name="Kruse C.P.S."/>
            <person name="Koehler S.I."/>
            <person name="Kunde Y."/>
            <person name="Gleasner C.D."/>
            <person name="You Mak K.T."/>
            <person name="Polle J."/>
            <person name="Hovde B.T."/>
            <person name="Starkenburg S.R."/>
        </authorList>
    </citation>
    <scope>NUCLEOTIDE SEQUENCE [LARGE SCALE GENOMIC DNA]</scope>
    <source>
        <strain evidence="1 2">DOE0152z</strain>
    </source>
</reference>
<gene>
    <name evidence="1" type="ORF">OEZ85_002723</name>
</gene>
<sequence length="353" mass="39536">MRWFNFSLPLVNVDIPWFSLSLPNLTLDVDASAPIEAAAVIIDTAAGVVRESTKLLPMIDNVLTMIGWNDLKEFLNFVMGIVDLVKNQLLNTLDIIISIVDKIVNALQHIQCPEEISFICFIGDLIQDAIKDILKAIEDAVDLEGWVKKIISILPIDELLKVFKSVADLLGEMNPAGLFMEKLKIDIEKWIDQFIDMFVPYIDLGQFNPLNGLFCKGDATKLGTPWALRPGIYKKAATRLAGNPMTFVCPGDYYPVVDTAERRMWMCTQRLSVLMRLPCPAGASTCTVDYDTKYGDTVCKQPEVSGLPQGEELTAYREMYGVDRLDGEDVFKATYLCVPKNMTFNVIAELMNM</sequence>
<protein>
    <submittedName>
        <fullName evidence="1">Uncharacterized protein</fullName>
    </submittedName>
</protein>